<dbReference type="InterPro" id="IPR023485">
    <property type="entry name" value="Ptyr_pPase"/>
</dbReference>
<dbReference type="InterPro" id="IPR017867">
    <property type="entry name" value="Tyr_phospatase_low_mol_wt"/>
</dbReference>
<evidence type="ECO:0000313" key="8">
    <source>
        <dbReference type="EMBL" id="ERI75746.1"/>
    </source>
</evidence>
<dbReference type="Pfam" id="PF01451">
    <property type="entry name" value="LMWPc"/>
    <property type="match status" value="1"/>
</dbReference>
<feature type="domain" description="Phosphotyrosine protein phosphatase I" evidence="7">
    <location>
        <begin position="14"/>
        <end position="159"/>
    </location>
</feature>
<feature type="active site" evidence="6">
    <location>
        <position position="26"/>
    </location>
</feature>
<evidence type="ECO:0000256" key="2">
    <source>
        <dbReference type="ARBA" id="ARBA00013064"/>
    </source>
</evidence>
<evidence type="ECO:0000256" key="3">
    <source>
        <dbReference type="ARBA" id="ARBA00022801"/>
    </source>
</evidence>
<dbReference type="PANTHER" id="PTHR11717">
    <property type="entry name" value="LOW MOLECULAR WEIGHT PROTEIN TYROSINE PHOSPHATASE"/>
    <property type="match status" value="1"/>
</dbReference>
<evidence type="ECO:0000256" key="4">
    <source>
        <dbReference type="ARBA" id="ARBA00022912"/>
    </source>
</evidence>
<dbReference type="GO" id="GO:0004725">
    <property type="term" value="F:protein tyrosine phosphatase activity"/>
    <property type="evidence" value="ECO:0007669"/>
    <property type="project" value="UniProtKB-EC"/>
</dbReference>
<dbReference type="PANTHER" id="PTHR11717:SF7">
    <property type="entry name" value="LOW MOLECULAR WEIGHT PHOSPHOTYROSINE PROTEIN PHOSPHATASE"/>
    <property type="match status" value="1"/>
</dbReference>
<dbReference type="InterPro" id="IPR050438">
    <property type="entry name" value="LMW_PTPase"/>
</dbReference>
<comment type="caution">
    <text evidence="8">The sequence shown here is derived from an EMBL/GenBank/DDBJ whole genome shotgun (WGS) entry which is preliminary data.</text>
</comment>
<dbReference type="EC" id="3.1.3.48" evidence="2"/>
<feature type="active site" description="Nucleophile" evidence="6">
    <location>
        <position position="20"/>
    </location>
</feature>
<comment type="similarity">
    <text evidence="1">Belongs to the low molecular weight phosphotyrosine protein phosphatase family.</text>
</comment>
<evidence type="ECO:0000256" key="6">
    <source>
        <dbReference type="PIRSR" id="PIRSR617867-1"/>
    </source>
</evidence>
<proteinExistence type="inferred from homology"/>
<dbReference type="SMART" id="SM00226">
    <property type="entry name" value="LMWPc"/>
    <property type="match status" value="1"/>
</dbReference>
<dbReference type="Gene3D" id="3.40.50.2300">
    <property type="match status" value="1"/>
</dbReference>
<dbReference type="AlphaFoldDB" id="A0ABC9TVM6"/>
<sequence>MRKWYMDKQYKNHIKILFVCHGNICRSPLAEYILRDMVTKRGDSAGFYIASAATSTEEIGNPVHPPARRKLQEHGISCDGKRAVQLKKSDYAEYDYLLGMEERNIINMKRILGGDPKGKVYRLLDFSDRPRDIADPWYSGDFDTAYEDIREGCEAFLNFLETGK</sequence>
<dbReference type="EMBL" id="AWSU01000236">
    <property type="protein sequence ID" value="ERI75746.1"/>
    <property type="molecule type" value="Genomic_DNA"/>
</dbReference>
<accession>A0ABC9TVM6</accession>
<evidence type="ECO:0000256" key="1">
    <source>
        <dbReference type="ARBA" id="ARBA00011063"/>
    </source>
</evidence>
<dbReference type="Proteomes" id="UP000016491">
    <property type="component" value="Unassembled WGS sequence"/>
</dbReference>
<comment type="catalytic activity">
    <reaction evidence="5">
        <text>O-phospho-L-tyrosyl-[protein] + H2O = L-tyrosyl-[protein] + phosphate</text>
        <dbReference type="Rhea" id="RHEA:10684"/>
        <dbReference type="Rhea" id="RHEA-COMP:10136"/>
        <dbReference type="Rhea" id="RHEA-COMP:20101"/>
        <dbReference type="ChEBI" id="CHEBI:15377"/>
        <dbReference type="ChEBI" id="CHEBI:43474"/>
        <dbReference type="ChEBI" id="CHEBI:46858"/>
        <dbReference type="ChEBI" id="CHEBI:61978"/>
        <dbReference type="EC" id="3.1.3.48"/>
    </reaction>
</comment>
<evidence type="ECO:0000256" key="5">
    <source>
        <dbReference type="ARBA" id="ARBA00051722"/>
    </source>
</evidence>
<dbReference type="CDD" id="cd16343">
    <property type="entry name" value="LMWPTP"/>
    <property type="match status" value="1"/>
</dbReference>
<evidence type="ECO:0000259" key="7">
    <source>
        <dbReference type="SMART" id="SM00226"/>
    </source>
</evidence>
<keyword evidence="3" id="KW-0378">Hydrolase</keyword>
<reference evidence="8 9" key="1">
    <citation type="submission" date="2013-07" db="EMBL/GenBank/DDBJ databases">
        <authorList>
            <person name="Weinstock G."/>
            <person name="Sodergren E."/>
            <person name="Wylie T."/>
            <person name="Fulton L."/>
            <person name="Fulton R."/>
            <person name="Fronick C."/>
            <person name="O'Laughlin M."/>
            <person name="Godfrey J."/>
            <person name="Miner T."/>
            <person name="Herter B."/>
            <person name="Appelbaum E."/>
            <person name="Cordes M."/>
            <person name="Lek S."/>
            <person name="Wollam A."/>
            <person name="Pepin K.H."/>
            <person name="Palsikar V.B."/>
            <person name="Mitreva M."/>
            <person name="Wilson R.K."/>
        </authorList>
    </citation>
    <scope>NUCLEOTIDE SEQUENCE [LARGE SCALE GENOMIC DNA]</scope>
    <source>
        <strain evidence="8 9">ATCC 14940</strain>
    </source>
</reference>
<dbReference type="InterPro" id="IPR036196">
    <property type="entry name" value="Ptyr_pPase_sf"/>
</dbReference>
<dbReference type="PRINTS" id="PR00719">
    <property type="entry name" value="LMWPTPASE"/>
</dbReference>
<dbReference type="SUPFAM" id="SSF52788">
    <property type="entry name" value="Phosphotyrosine protein phosphatases I"/>
    <property type="match status" value="1"/>
</dbReference>
<protein>
    <recommendedName>
        <fullName evidence="2">protein-tyrosine-phosphatase</fullName>
        <ecNumber evidence="2">3.1.3.48</ecNumber>
    </recommendedName>
</protein>
<keyword evidence="4" id="KW-0904">Protein phosphatase</keyword>
<name>A0ABC9TVM6_CLOSY</name>
<gene>
    <name evidence="8" type="ORF">CLOSYM_03076</name>
</gene>
<feature type="active site" description="Proton donor" evidence="6">
    <location>
        <position position="135"/>
    </location>
</feature>
<organism evidence="8 9">
    <name type="scientific">[Clostridium] symbiosum ATCC 14940</name>
    <dbReference type="NCBI Taxonomy" id="411472"/>
    <lineage>
        <taxon>Bacteria</taxon>
        <taxon>Bacillati</taxon>
        <taxon>Bacillota</taxon>
        <taxon>Clostridia</taxon>
        <taxon>Lachnospirales</taxon>
        <taxon>Lachnospiraceae</taxon>
        <taxon>Otoolea</taxon>
    </lineage>
</organism>
<evidence type="ECO:0000313" key="9">
    <source>
        <dbReference type="Proteomes" id="UP000016491"/>
    </source>
</evidence>